<accession>A0A4Q0QEY6</accession>
<feature type="transmembrane region" description="Helical" evidence="1">
    <location>
        <begin position="12"/>
        <end position="29"/>
    </location>
</feature>
<dbReference type="EMBL" id="RDRA01000002">
    <property type="protein sequence ID" value="RXG99289.1"/>
    <property type="molecule type" value="Genomic_DNA"/>
</dbReference>
<protein>
    <recommendedName>
        <fullName evidence="6">DUF2892 domain-containing protein</fullName>
    </recommendedName>
</protein>
<sequence>MFASSSLTEHLIRGLVGIGALSTAVWVGTDAGWPAVLGSVILGLVSLMAFRGCPVCWSIGLFSMARRSLASL</sequence>
<evidence type="ECO:0000256" key="1">
    <source>
        <dbReference type="SAM" id="Phobius"/>
    </source>
</evidence>
<keyword evidence="4" id="KW-1185">Reference proteome</keyword>
<feature type="transmembrane region" description="Helical" evidence="1">
    <location>
        <begin position="35"/>
        <end position="62"/>
    </location>
</feature>
<comment type="caution">
    <text evidence="2">The sequence shown here is derived from an EMBL/GenBank/DDBJ whole genome shotgun (WGS) entry which is preliminary data.</text>
</comment>
<evidence type="ECO:0008006" key="6">
    <source>
        <dbReference type="Google" id="ProtNLM"/>
    </source>
</evidence>
<keyword evidence="1" id="KW-1133">Transmembrane helix</keyword>
<evidence type="ECO:0000313" key="2">
    <source>
        <dbReference type="EMBL" id="RXG89000.1"/>
    </source>
</evidence>
<name>A0A4Q0QEY6_9BRAD</name>
<evidence type="ECO:0000313" key="5">
    <source>
        <dbReference type="Proteomes" id="UP000290174"/>
    </source>
</evidence>
<organism evidence="2 5">
    <name type="scientific">Bradyrhizobium zhanjiangense</name>
    <dbReference type="NCBI Taxonomy" id="1325107"/>
    <lineage>
        <taxon>Bacteria</taxon>
        <taxon>Pseudomonadati</taxon>
        <taxon>Pseudomonadota</taxon>
        <taxon>Alphaproteobacteria</taxon>
        <taxon>Hyphomicrobiales</taxon>
        <taxon>Nitrobacteraceae</taxon>
        <taxon>Bradyrhizobium</taxon>
    </lineage>
</organism>
<dbReference type="AlphaFoldDB" id="A0A4Q0QEY6"/>
<dbReference type="Proteomes" id="UP000290174">
    <property type="component" value="Unassembled WGS sequence"/>
</dbReference>
<reference evidence="2 5" key="1">
    <citation type="submission" date="2018-11" db="EMBL/GenBank/DDBJ databases">
        <title>Bradyrhizobium sp. nov., isolated from effective nodules of peanut in China.</title>
        <authorList>
            <person name="Li Y."/>
        </authorList>
    </citation>
    <scope>NUCLEOTIDE SEQUENCE [LARGE SCALE GENOMIC DNA]</scope>
    <source>
        <strain evidence="2 5">CCBAU 51770</strain>
        <strain evidence="3 4">CCBAU 51781</strain>
    </source>
</reference>
<dbReference type="EMBL" id="RKMK01000034">
    <property type="protein sequence ID" value="RXG89000.1"/>
    <property type="molecule type" value="Genomic_DNA"/>
</dbReference>
<evidence type="ECO:0000313" key="3">
    <source>
        <dbReference type="EMBL" id="RXG99289.1"/>
    </source>
</evidence>
<dbReference type="Proteomes" id="UP000289946">
    <property type="component" value="Unassembled WGS sequence"/>
</dbReference>
<gene>
    <name evidence="2" type="ORF">EAS61_28665</name>
    <name evidence="3" type="ORF">EAS62_04340</name>
</gene>
<keyword evidence="1" id="KW-0472">Membrane</keyword>
<evidence type="ECO:0000313" key="4">
    <source>
        <dbReference type="Proteomes" id="UP000289946"/>
    </source>
</evidence>
<keyword evidence="1" id="KW-0812">Transmembrane</keyword>
<proteinExistence type="predicted"/>